<accession>A0A9P9AQ78</accession>
<evidence type="ECO:0000313" key="1">
    <source>
        <dbReference type="EMBL" id="KAH6890964.1"/>
    </source>
</evidence>
<name>A0A9P9AQ78_9HYPO</name>
<dbReference type="AlphaFoldDB" id="A0A9P9AQ78"/>
<protein>
    <submittedName>
        <fullName evidence="1">Uncharacterized protein</fullName>
    </submittedName>
</protein>
<organism evidence="1 2">
    <name type="scientific">Thelonectria olida</name>
    <dbReference type="NCBI Taxonomy" id="1576542"/>
    <lineage>
        <taxon>Eukaryota</taxon>
        <taxon>Fungi</taxon>
        <taxon>Dikarya</taxon>
        <taxon>Ascomycota</taxon>
        <taxon>Pezizomycotina</taxon>
        <taxon>Sordariomycetes</taxon>
        <taxon>Hypocreomycetidae</taxon>
        <taxon>Hypocreales</taxon>
        <taxon>Nectriaceae</taxon>
        <taxon>Thelonectria</taxon>
    </lineage>
</organism>
<dbReference type="Proteomes" id="UP000777438">
    <property type="component" value="Unassembled WGS sequence"/>
</dbReference>
<dbReference type="EMBL" id="JAGPYM010000008">
    <property type="protein sequence ID" value="KAH6890964.1"/>
    <property type="molecule type" value="Genomic_DNA"/>
</dbReference>
<reference evidence="1 2" key="1">
    <citation type="journal article" date="2021" name="Nat. Commun.">
        <title>Genetic determinants of endophytism in the Arabidopsis root mycobiome.</title>
        <authorList>
            <person name="Mesny F."/>
            <person name="Miyauchi S."/>
            <person name="Thiergart T."/>
            <person name="Pickel B."/>
            <person name="Atanasova L."/>
            <person name="Karlsson M."/>
            <person name="Huettel B."/>
            <person name="Barry K.W."/>
            <person name="Haridas S."/>
            <person name="Chen C."/>
            <person name="Bauer D."/>
            <person name="Andreopoulos W."/>
            <person name="Pangilinan J."/>
            <person name="LaButti K."/>
            <person name="Riley R."/>
            <person name="Lipzen A."/>
            <person name="Clum A."/>
            <person name="Drula E."/>
            <person name="Henrissat B."/>
            <person name="Kohler A."/>
            <person name="Grigoriev I.V."/>
            <person name="Martin F.M."/>
            <person name="Hacquard S."/>
        </authorList>
    </citation>
    <scope>NUCLEOTIDE SEQUENCE [LARGE SCALE GENOMIC DNA]</scope>
    <source>
        <strain evidence="1 2">MPI-CAGE-CH-0241</strain>
    </source>
</reference>
<proteinExistence type="predicted"/>
<sequence length="94" mass="11123">MTLKRGCSPSLFLALIRTIHTMNGDPREKAPSTSWLINDETVAEVFFWWWQRHQLYWTRTTIPRSFTCWKYHFQSLINIIRLSLLGVLGSNLQP</sequence>
<gene>
    <name evidence="1" type="ORF">B0T10DRAFT_298029</name>
</gene>
<comment type="caution">
    <text evidence="1">The sequence shown here is derived from an EMBL/GenBank/DDBJ whole genome shotgun (WGS) entry which is preliminary data.</text>
</comment>
<evidence type="ECO:0000313" key="2">
    <source>
        <dbReference type="Proteomes" id="UP000777438"/>
    </source>
</evidence>
<keyword evidence="2" id="KW-1185">Reference proteome</keyword>